<dbReference type="EMBL" id="CP001219">
    <property type="protein sequence ID" value="ACK78137.1"/>
    <property type="molecule type" value="Genomic_DNA"/>
</dbReference>
<reference evidence="2 3" key="1">
    <citation type="journal article" date="2008" name="BMC Genomics">
        <title>Acidithiobacillus ferrooxidans metabolism: from genome sequence to industrial applications.</title>
        <authorList>
            <person name="Valdes J."/>
            <person name="Pedroso I."/>
            <person name="Quatrini R."/>
            <person name="Dodson R.J."/>
            <person name="Tettelin H."/>
            <person name="Blake R.II."/>
            <person name="Eisen J.A."/>
            <person name="Holmes D.S."/>
        </authorList>
    </citation>
    <scope>NUCLEOTIDE SEQUENCE [LARGE SCALE GENOMIC DNA]</scope>
    <source>
        <strain evidence="3">ATCC 23270 / DSM 14882 / CIP 104768 / NCIMB 8455</strain>
    </source>
</reference>
<keyword evidence="3" id="KW-1185">Reference proteome</keyword>
<accession>B7J8L2</accession>
<gene>
    <name evidence="2" type="ordered locus">AFE_2786</name>
</gene>
<evidence type="ECO:0000313" key="2">
    <source>
        <dbReference type="EMBL" id="ACK78137.1"/>
    </source>
</evidence>
<name>B7J8L2_ACIF2</name>
<sequence length="97" mass="10647">MFPNAAGVSCLHCPANWWAAPGTGGSKNSPYAVKSRGLENQGVRVFADSAYRSTEAEQMLCQKGYRSRIHEKAQRNRPLTKAPELANTQSRHDESGL</sequence>
<feature type="region of interest" description="Disordered" evidence="1">
    <location>
        <begin position="67"/>
        <end position="97"/>
    </location>
</feature>
<dbReference type="HOGENOM" id="CLU_2340434_0_0_6"/>
<evidence type="ECO:0000313" key="3">
    <source>
        <dbReference type="Proteomes" id="UP000001362"/>
    </source>
</evidence>
<dbReference type="AlphaFoldDB" id="B7J8L2"/>
<dbReference type="KEGG" id="afr:AFE_2786"/>
<organism evidence="2 3">
    <name type="scientific">Acidithiobacillus ferrooxidans (strain ATCC 23270 / DSM 14882 / CIP 104768 / NCIMB 8455)</name>
    <name type="common">Ferrobacillus ferrooxidans (strain ATCC 23270)</name>
    <dbReference type="NCBI Taxonomy" id="243159"/>
    <lineage>
        <taxon>Bacteria</taxon>
        <taxon>Pseudomonadati</taxon>
        <taxon>Pseudomonadota</taxon>
        <taxon>Acidithiobacillia</taxon>
        <taxon>Acidithiobacillales</taxon>
        <taxon>Acidithiobacillaceae</taxon>
        <taxon>Acidithiobacillus</taxon>
    </lineage>
</organism>
<dbReference type="Proteomes" id="UP000001362">
    <property type="component" value="Chromosome"/>
</dbReference>
<protein>
    <submittedName>
        <fullName evidence="2">Transposase, degenerate</fullName>
    </submittedName>
</protein>
<dbReference type="PaxDb" id="243159-AFE_2786"/>
<evidence type="ECO:0000256" key="1">
    <source>
        <dbReference type="SAM" id="MobiDB-lite"/>
    </source>
</evidence>
<proteinExistence type="predicted"/>